<sequence>MDSRLAVQGTKIGKISEGTDISGIEDRISNLPDAVLCHILSFLPTKTVVQTSPLAKRWKYLWVSVPNIDLDLYLPKNYMGNREDIESFLEVYMNSFMTFIERYFVLRENLCIKKFRLSSYFKIDFSRFYSWVCAVITCNVRELHLALATYEIGELPWSLFTCKTLVVLKIDGEFIFNVPHYVCLPNLKTLRLNSLIYLDDELIQKFLSSCPALEDLEIRRPGWDNLWTLDISVPSLKRLTLVLSIHELELYYEAGFKYKIMVNAPNLEYLDFCDTVSDYISVGGLPSVVEARVDIHKSFKAWNQGEQTKYGDRASGLLRSISNVGHLSLTGNTLRCLSYCAPNLATYRNLVHLELGFDPFNGPLLLLDLLQSSPKLEILVFPEGLTVPDDREYDINRRLGFEYHWSPPERVPECLLLSLKTIEIHRFFGDVKDELNLVKYLLKNGMVLEKMTILCSYYDFVGDNSFSFKDELENYPRGSNNCNLRLCVPYPGATPENAPRGSKKFPKRAKIQVSRNHIATWSPRRAVSDTIRSPDKEDHLLWAVSDTIRSPDKEDHLLSFKPLDTQDDYGQLGQCRNTPFGS</sequence>
<proteinExistence type="predicted"/>
<dbReference type="Proteomes" id="UP000828048">
    <property type="component" value="Chromosome 4"/>
</dbReference>
<name>A0ACB7Z0X9_9ERIC</name>
<accession>A0ACB7Z0X9</accession>
<organism evidence="1 2">
    <name type="scientific">Vaccinium darrowii</name>
    <dbReference type="NCBI Taxonomy" id="229202"/>
    <lineage>
        <taxon>Eukaryota</taxon>
        <taxon>Viridiplantae</taxon>
        <taxon>Streptophyta</taxon>
        <taxon>Embryophyta</taxon>
        <taxon>Tracheophyta</taxon>
        <taxon>Spermatophyta</taxon>
        <taxon>Magnoliopsida</taxon>
        <taxon>eudicotyledons</taxon>
        <taxon>Gunneridae</taxon>
        <taxon>Pentapetalae</taxon>
        <taxon>asterids</taxon>
        <taxon>Ericales</taxon>
        <taxon>Ericaceae</taxon>
        <taxon>Vaccinioideae</taxon>
        <taxon>Vaccinieae</taxon>
        <taxon>Vaccinium</taxon>
    </lineage>
</organism>
<keyword evidence="2" id="KW-1185">Reference proteome</keyword>
<dbReference type="EMBL" id="CM037154">
    <property type="protein sequence ID" value="KAH7859513.1"/>
    <property type="molecule type" value="Genomic_DNA"/>
</dbReference>
<reference evidence="1 2" key="1">
    <citation type="journal article" date="2021" name="Hortic Res">
        <title>High-quality reference genome and annotation aids understanding of berry development for evergreen blueberry (Vaccinium darrowii).</title>
        <authorList>
            <person name="Yu J."/>
            <person name="Hulse-Kemp A.M."/>
            <person name="Babiker E."/>
            <person name="Staton M."/>
        </authorList>
    </citation>
    <scope>NUCLEOTIDE SEQUENCE [LARGE SCALE GENOMIC DNA]</scope>
    <source>
        <strain evidence="2">cv. NJ 8807/NJ 8810</strain>
        <tissue evidence="1">Young leaf</tissue>
    </source>
</reference>
<gene>
    <name evidence="1" type="ORF">Vadar_002040</name>
</gene>
<protein>
    <submittedName>
        <fullName evidence="1">Uncharacterized protein</fullName>
    </submittedName>
</protein>
<evidence type="ECO:0000313" key="1">
    <source>
        <dbReference type="EMBL" id="KAH7859513.1"/>
    </source>
</evidence>
<evidence type="ECO:0000313" key="2">
    <source>
        <dbReference type="Proteomes" id="UP000828048"/>
    </source>
</evidence>
<comment type="caution">
    <text evidence="1">The sequence shown here is derived from an EMBL/GenBank/DDBJ whole genome shotgun (WGS) entry which is preliminary data.</text>
</comment>